<comment type="caution">
    <text evidence="1">The sequence shown here is derived from an EMBL/GenBank/DDBJ whole genome shotgun (WGS) entry which is preliminary data.</text>
</comment>
<organism evidence="1 2">
    <name type="scientific">Marasmiellus scandens</name>
    <dbReference type="NCBI Taxonomy" id="2682957"/>
    <lineage>
        <taxon>Eukaryota</taxon>
        <taxon>Fungi</taxon>
        <taxon>Dikarya</taxon>
        <taxon>Basidiomycota</taxon>
        <taxon>Agaricomycotina</taxon>
        <taxon>Agaricomycetes</taxon>
        <taxon>Agaricomycetidae</taxon>
        <taxon>Agaricales</taxon>
        <taxon>Marasmiineae</taxon>
        <taxon>Omphalotaceae</taxon>
        <taxon>Marasmiellus</taxon>
    </lineage>
</organism>
<reference evidence="1 2" key="1">
    <citation type="submission" date="2024-01" db="EMBL/GenBank/DDBJ databases">
        <title>A draft genome for the cacao thread blight pathogen Marasmiellus scandens.</title>
        <authorList>
            <person name="Baruah I.K."/>
            <person name="Leung J."/>
            <person name="Bukari Y."/>
            <person name="Amoako-Attah I."/>
            <person name="Meinhardt L.W."/>
            <person name="Bailey B.A."/>
            <person name="Cohen S.P."/>
        </authorList>
    </citation>
    <scope>NUCLEOTIDE SEQUENCE [LARGE SCALE GENOMIC DNA]</scope>
    <source>
        <strain evidence="1 2">GH-19</strain>
    </source>
</reference>
<dbReference type="EMBL" id="JBANRG010000033">
    <property type="protein sequence ID" value="KAK7450554.1"/>
    <property type="molecule type" value="Genomic_DNA"/>
</dbReference>
<evidence type="ECO:0000313" key="1">
    <source>
        <dbReference type="EMBL" id="KAK7450554.1"/>
    </source>
</evidence>
<accession>A0ABR1J7A1</accession>
<sequence>MTGVDEMVLGFGDERLWDDVCVEDKDDGNIAGFQADIQIVGFQKRMKVLKEVGVEFVAKGAFSTSRF</sequence>
<name>A0ABR1J7A1_9AGAR</name>
<dbReference type="Proteomes" id="UP001498398">
    <property type="component" value="Unassembled WGS sequence"/>
</dbReference>
<evidence type="ECO:0000313" key="2">
    <source>
        <dbReference type="Proteomes" id="UP001498398"/>
    </source>
</evidence>
<gene>
    <name evidence="1" type="ORF">VKT23_012863</name>
</gene>
<keyword evidence="2" id="KW-1185">Reference proteome</keyword>
<proteinExistence type="predicted"/>
<protein>
    <submittedName>
        <fullName evidence="1">Uncharacterized protein</fullName>
    </submittedName>
</protein>